<proteinExistence type="predicted"/>
<feature type="region of interest" description="Disordered" evidence="1">
    <location>
        <begin position="1"/>
        <end position="21"/>
    </location>
</feature>
<dbReference type="SUPFAM" id="SSF56784">
    <property type="entry name" value="HAD-like"/>
    <property type="match status" value="1"/>
</dbReference>
<dbReference type="Pfam" id="PF12710">
    <property type="entry name" value="HAD"/>
    <property type="match status" value="1"/>
</dbReference>
<dbReference type="GO" id="GO:0016787">
    <property type="term" value="F:hydrolase activity"/>
    <property type="evidence" value="ECO:0007669"/>
    <property type="project" value="UniProtKB-KW"/>
</dbReference>
<protein>
    <submittedName>
        <fullName evidence="2">HAD family hydrolase</fullName>
    </submittedName>
</protein>
<dbReference type="InterPro" id="IPR023214">
    <property type="entry name" value="HAD_sf"/>
</dbReference>
<feature type="compositionally biased region" description="Basic and acidic residues" evidence="1">
    <location>
        <begin position="12"/>
        <end position="21"/>
    </location>
</feature>
<evidence type="ECO:0000256" key="1">
    <source>
        <dbReference type="SAM" id="MobiDB-lite"/>
    </source>
</evidence>
<keyword evidence="3" id="KW-1185">Reference proteome</keyword>
<dbReference type="EMBL" id="BAAAYN010000006">
    <property type="protein sequence ID" value="GAA3383610.1"/>
    <property type="molecule type" value="Genomic_DNA"/>
</dbReference>
<keyword evidence="2" id="KW-0378">Hydrolase</keyword>
<comment type="caution">
    <text evidence="2">The sequence shown here is derived from an EMBL/GenBank/DDBJ whole genome shotgun (WGS) entry which is preliminary data.</text>
</comment>
<evidence type="ECO:0000313" key="2">
    <source>
        <dbReference type="EMBL" id="GAA3383610.1"/>
    </source>
</evidence>
<accession>A0ABP6SRN1</accession>
<dbReference type="Proteomes" id="UP001501676">
    <property type="component" value="Unassembled WGS sequence"/>
</dbReference>
<dbReference type="InterPro" id="IPR036412">
    <property type="entry name" value="HAD-like_sf"/>
</dbReference>
<name>A0ABP6SRN1_9ACTN</name>
<reference evidence="3" key="1">
    <citation type="journal article" date="2019" name="Int. J. Syst. Evol. Microbiol.">
        <title>The Global Catalogue of Microorganisms (GCM) 10K type strain sequencing project: providing services to taxonomists for standard genome sequencing and annotation.</title>
        <authorList>
            <consortium name="The Broad Institute Genomics Platform"/>
            <consortium name="The Broad Institute Genome Sequencing Center for Infectious Disease"/>
            <person name="Wu L."/>
            <person name="Ma J."/>
        </authorList>
    </citation>
    <scope>NUCLEOTIDE SEQUENCE [LARGE SCALE GENOMIC DNA]</scope>
    <source>
        <strain evidence="3">JCM 9458</strain>
    </source>
</reference>
<dbReference type="Gene3D" id="3.40.50.1000">
    <property type="entry name" value="HAD superfamily/HAD-like"/>
    <property type="match status" value="1"/>
</dbReference>
<evidence type="ECO:0000313" key="3">
    <source>
        <dbReference type="Proteomes" id="UP001501676"/>
    </source>
</evidence>
<sequence length="317" mass="35347">MPADGGPVTSIPEDRPALPSWREGDAKRSIVEFVRRASSEVPVEERVAVFDNDGTLWCEKPLPIQLDFILRRFVEMAEADPALRDRQPWKSAYERDYGWLDAALVEHYAGDDRNANVIAGGILAAHGGISVEEFEAGAGEFLRTAEHPTLGRAYLRCGYTPMVELLDYLSAHGFANYIVSGGGRDFMRPISQEVYGISRERVIGSAVALAYRGDESGGTIIRRPEADYLDDGDEKPVRIWNRTGRRPLLAAGNSNGDVPMLHFTQHADKPFLRLLVRHDDKDREFAYAAGAEEAFDEADRLGWTVVSMKDDWSTVFD</sequence>
<organism evidence="2 3">
    <name type="scientific">Cryptosporangium minutisporangium</name>
    <dbReference type="NCBI Taxonomy" id="113569"/>
    <lineage>
        <taxon>Bacteria</taxon>
        <taxon>Bacillati</taxon>
        <taxon>Actinomycetota</taxon>
        <taxon>Actinomycetes</taxon>
        <taxon>Cryptosporangiales</taxon>
        <taxon>Cryptosporangiaceae</taxon>
        <taxon>Cryptosporangium</taxon>
    </lineage>
</organism>
<gene>
    <name evidence="2" type="ORF">GCM10020369_10130</name>
</gene>